<feature type="domain" description="Serine aminopeptidase S33" evidence="1">
    <location>
        <begin position="42"/>
        <end position="137"/>
    </location>
</feature>
<gene>
    <name evidence="2" type="ORF">GRI40_02875</name>
</gene>
<keyword evidence="2" id="KW-0378">Hydrolase</keyword>
<dbReference type="EMBL" id="WTZA01000001">
    <property type="protein sequence ID" value="MXO74165.1"/>
    <property type="molecule type" value="Genomic_DNA"/>
</dbReference>
<dbReference type="NCBIfam" id="TIGR03100">
    <property type="entry name" value="hydr1_PEP"/>
    <property type="match status" value="1"/>
</dbReference>
<dbReference type="GO" id="GO:0016787">
    <property type="term" value="F:hydrolase activity"/>
    <property type="evidence" value="ECO:0007669"/>
    <property type="project" value="UniProtKB-KW"/>
</dbReference>
<sequence>MSRRHIVFPCGEDWLAGTIDMAPGSSGLLIVSGGGEVRSGPAGHYAALAGRLAAAGYPVFRFDRRGVGDSVGTNGGFRSAGPDIATAAAAFRAEAPSVKRLIAWGNCDGASALMLDSGAGMDGLVLSNPWVLEDDAELPVPRAVRQRYGAKLRNPQEILRLLTGKVNVAGLAKGLVHAMRPRPAPTSLAGEMAAGLARFHGAKRILIATRDRTAQHFTASWPPGDACVIHFDSASHGWIEPPDRDFLFQHLLEALKG</sequence>
<dbReference type="RefSeq" id="WP_160609942.1">
    <property type="nucleotide sequence ID" value="NZ_WTZA01000001.1"/>
</dbReference>
<dbReference type="Gene3D" id="3.40.50.1820">
    <property type="entry name" value="alpha/beta hydrolase"/>
    <property type="match status" value="1"/>
</dbReference>
<name>A0A6I4TDA3_9SPHN</name>
<dbReference type="InterPro" id="IPR029058">
    <property type="entry name" value="AB_hydrolase_fold"/>
</dbReference>
<dbReference type="InterPro" id="IPR017531">
    <property type="entry name" value="Hydrolase-1_PEP"/>
</dbReference>
<reference evidence="2 3" key="1">
    <citation type="submission" date="2019-12" db="EMBL/GenBank/DDBJ databases">
        <title>Genomic-based taxomic classification of the family Erythrobacteraceae.</title>
        <authorList>
            <person name="Xu L."/>
        </authorList>
    </citation>
    <scope>NUCLEOTIDE SEQUENCE [LARGE SCALE GENOMIC DNA]</scope>
    <source>
        <strain evidence="2 3">100921-2</strain>
    </source>
</reference>
<dbReference type="OrthoDB" id="249225at2"/>
<organism evidence="2 3">
    <name type="scientific">Tsuneonella aeria</name>
    <dbReference type="NCBI Taxonomy" id="1837929"/>
    <lineage>
        <taxon>Bacteria</taxon>
        <taxon>Pseudomonadati</taxon>
        <taxon>Pseudomonadota</taxon>
        <taxon>Alphaproteobacteria</taxon>
        <taxon>Sphingomonadales</taxon>
        <taxon>Erythrobacteraceae</taxon>
        <taxon>Tsuneonella</taxon>
    </lineage>
</organism>
<protein>
    <submittedName>
        <fullName evidence="2">Hydrolase 1, exosortase A system-associated</fullName>
    </submittedName>
</protein>
<accession>A0A6I4TDA3</accession>
<comment type="caution">
    <text evidence="2">The sequence shown here is derived from an EMBL/GenBank/DDBJ whole genome shotgun (WGS) entry which is preliminary data.</text>
</comment>
<keyword evidence="3" id="KW-1185">Reference proteome</keyword>
<dbReference type="Pfam" id="PF12146">
    <property type="entry name" value="Hydrolase_4"/>
    <property type="match status" value="1"/>
</dbReference>
<dbReference type="AlphaFoldDB" id="A0A6I4TDA3"/>
<evidence type="ECO:0000313" key="2">
    <source>
        <dbReference type="EMBL" id="MXO74165.1"/>
    </source>
</evidence>
<dbReference type="SUPFAM" id="SSF53474">
    <property type="entry name" value="alpha/beta-Hydrolases"/>
    <property type="match status" value="1"/>
</dbReference>
<dbReference type="Proteomes" id="UP000439522">
    <property type="component" value="Unassembled WGS sequence"/>
</dbReference>
<dbReference type="InterPro" id="IPR022742">
    <property type="entry name" value="Hydrolase_4"/>
</dbReference>
<evidence type="ECO:0000259" key="1">
    <source>
        <dbReference type="Pfam" id="PF12146"/>
    </source>
</evidence>
<evidence type="ECO:0000313" key="3">
    <source>
        <dbReference type="Proteomes" id="UP000439522"/>
    </source>
</evidence>
<proteinExistence type="predicted"/>